<evidence type="ECO:0000256" key="4">
    <source>
        <dbReference type="ARBA" id="ARBA00022490"/>
    </source>
</evidence>
<dbReference type="FunFam" id="3.40.1780.10:FF:000001">
    <property type="entry name" value="S-adenosylmethionine:tRNA ribosyltransferase-isomerase"/>
    <property type="match status" value="1"/>
</dbReference>
<comment type="similarity">
    <text evidence="9 13">Belongs to the QueA family.</text>
</comment>
<keyword evidence="14" id="KW-0328">Glycosyltransferase</keyword>
<protein>
    <recommendedName>
        <fullName evidence="11 13">S-adenosylmethionine:tRNA ribosyltransferase-isomerase</fullName>
        <ecNumber evidence="10 13">2.4.99.17</ecNumber>
    </recommendedName>
    <alternativeName>
        <fullName evidence="12 13">Queuosine biosynthesis protein QueA</fullName>
    </alternativeName>
</protein>
<comment type="caution">
    <text evidence="14">The sequence shown here is derived from an EMBL/GenBank/DDBJ whole genome shotgun (WGS) entry which is preliminary data.</text>
</comment>
<evidence type="ECO:0000256" key="13">
    <source>
        <dbReference type="HAMAP-Rule" id="MF_00113"/>
    </source>
</evidence>
<dbReference type="InterPro" id="IPR042119">
    <property type="entry name" value="QueA_dom2"/>
</dbReference>
<dbReference type="PANTHER" id="PTHR30307:SF0">
    <property type="entry name" value="S-ADENOSYLMETHIONINE:TRNA RIBOSYLTRANSFERASE-ISOMERASE"/>
    <property type="match status" value="1"/>
</dbReference>
<sequence>MDLREFDFFLPEELIAQEPVFPRDACRLMVLRRKDETIEHRIFRDIVEYLEEGDVLVFNDTKVLPARLFARKEDTGGRVEMLFLGEREGRWECLLSSSRLRPGQILVLVEDPAFRFRVEERGREWWYLTPLFPPEETESVLSRFGHTPTPPYVKRKDIPLEAYQTVYARVPGSVAAPTAGLHFTEELLETLRQKGVEQVMLTLHVGPGTFRPVRAEKVEDHKMHEEWFTLPEESARKIRKAKSEGKRVVAVGTTTVRALESVARKTGSMEAFSGTTDLFIYPGFSFQVVDALITNFHLPRSTLFLLVCAFGGTAFVKRAYEKAIEKRYRFYSFGDAMLIL</sequence>
<evidence type="ECO:0000256" key="12">
    <source>
        <dbReference type="ARBA" id="ARBA00076160"/>
    </source>
</evidence>
<evidence type="ECO:0000256" key="6">
    <source>
        <dbReference type="ARBA" id="ARBA00022691"/>
    </source>
</evidence>
<comment type="subunit">
    <text evidence="3 13">Monomer.</text>
</comment>
<dbReference type="InterPro" id="IPR003699">
    <property type="entry name" value="QueA"/>
</dbReference>
<evidence type="ECO:0000256" key="1">
    <source>
        <dbReference type="ARBA" id="ARBA00004496"/>
    </source>
</evidence>
<dbReference type="HAMAP" id="MF_00113">
    <property type="entry name" value="QueA"/>
    <property type="match status" value="1"/>
</dbReference>
<comment type="subcellular location">
    <subcellularLocation>
        <location evidence="1 13">Cytoplasm</location>
    </subcellularLocation>
</comment>
<accession>A0A7V3YIE7</accession>
<dbReference type="SUPFAM" id="SSF111337">
    <property type="entry name" value="QueA-like"/>
    <property type="match status" value="1"/>
</dbReference>
<dbReference type="EC" id="2.4.99.17" evidence="10 13"/>
<dbReference type="AlphaFoldDB" id="A0A7V3YIE7"/>
<evidence type="ECO:0000256" key="7">
    <source>
        <dbReference type="ARBA" id="ARBA00022785"/>
    </source>
</evidence>
<evidence type="ECO:0000256" key="8">
    <source>
        <dbReference type="ARBA" id="ARBA00052751"/>
    </source>
</evidence>
<dbReference type="NCBIfam" id="TIGR00113">
    <property type="entry name" value="queA"/>
    <property type="match status" value="1"/>
</dbReference>
<evidence type="ECO:0000256" key="10">
    <source>
        <dbReference type="ARBA" id="ARBA00066503"/>
    </source>
</evidence>
<organism evidence="14">
    <name type="scientific">Candidatus Caldatribacterium californiense</name>
    <dbReference type="NCBI Taxonomy" id="1454726"/>
    <lineage>
        <taxon>Bacteria</taxon>
        <taxon>Pseudomonadati</taxon>
        <taxon>Atribacterota</taxon>
        <taxon>Atribacteria</taxon>
        <taxon>Atribacterales</taxon>
        <taxon>Candidatus Caldatribacteriaceae</taxon>
        <taxon>Candidatus Caldatribacterium</taxon>
    </lineage>
</organism>
<dbReference type="GO" id="GO:0051075">
    <property type="term" value="F:S-adenosylmethionine:tRNA ribosyltransferase-isomerase activity"/>
    <property type="evidence" value="ECO:0007669"/>
    <property type="project" value="UniProtKB-EC"/>
</dbReference>
<keyword evidence="7 13" id="KW-0671">Queuosine biosynthesis</keyword>
<evidence type="ECO:0000256" key="11">
    <source>
        <dbReference type="ARBA" id="ARBA00069325"/>
    </source>
</evidence>
<evidence type="ECO:0000256" key="5">
    <source>
        <dbReference type="ARBA" id="ARBA00022679"/>
    </source>
</evidence>
<comment type="catalytic activity">
    <reaction evidence="8 13">
        <text>7-aminomethyl-7-carbaguanosine(34) in tRNA + S-adenosyl-L-methionine = epoxyqueuosine(34) in tRNA + adenine + L-methionine + 2 H(+)</text>
        <dbReference type="Rhea" id="RHEA:32155"/>
        <dbReference type="Rhea" id="RHEA-COMP:10342"/>
        <dbReference type="Rhea" id="RHEA-COMP:18582"/>
        <dbReference type="ChEBI" id="CHEBI:15378"/>
        <dbReference type="ChEBI" id="CHEBI:16708"/>
        <dbReference type="ChEBI" id="CHEBI:57844"/>
        <dbReference type="ChEBI" id="CHEBI:59789"/>
        <dbReference type="ChEBI" id="CHEBI:82833"/>
        <dbReference type="ChEBI" id="CHEBI:194443"/>
        <dbReference type="EC" id="2.4.99.17"/>
    </reaction>
</comment>
<keyword evidence="4 13" id="KW-0963">Cytoplasm</keyword>
<keyword evidence="14" id="KW-0413">Isomerase</keyword>
<proteinExistence type="inferred from homology"/>
<evidence type="ECO:0000256" key="9">
    <source>
        <dbReference type="ARBA" id="ARBA00061210"/>
    </source>
</evidence>
<dbReference type="Gene3D" id="3.40.1780.10">
    <property type="entry name" value="QueA-like"/>
    <property type="match status" value="1"/>
</dbReference>
<evidence type="ECO:0000256" key="3">
    <source>
        <dbReference type="ARBA" id="ARBA00011245"/>
    </source>
</evidence>
<evidence type="ECO:0000313" key="14">
    <source>
        <dbReference type="EMBL" id="HGI31595.1"/>
    </source>
</evidence>
<keyword evidence="6 13" id="KW-0949">S-adenosyl-L-methionine</keyword>
<comment type="pathway">
    <text evidence="2 13">tRNA modification; tRNA-queuosine biosynthesis.</text>
</comment>
<dbReference type="InterPro" id="IPR036100">
    <property type="entry name" value="QueA_sf"/>
</dbReference>
<dbReference type="InterPro" id="IPR042118">
    <property type="entry name" value="QueA_dom1"/>
</dbReference>
<dbReference type="EMBL" id="DTFV01000141">
    <property type="protein sequence ID" value="HGI31595.1"/>
    <property type="molecule type" value="Genomic_DNA"/>
</dbReference>
<gene>
    <name evidence="13 14" type="primary">queA</name>
    <name evidence="14" type="ORF">ENV30_09910</name>
</gene>
<dbReference type="GO" id="GO:0005737">
    <property type="term" value="C:cytoplasm"/>
    <property type="evidence" value="ECO:0007669"/>
    <property type="project" value="UniProtKB-SubCell"/>
</dbReference>
<keyword evidence="5 13" id="KW-0808">Transferase</keyword>
<name>A0A7V3YIE7_9BACT</name>
<dbReference type="PANTHER" id="PTHR30307">
    <property type="entry name" value="S-ADENOSYLMETHIONINE:TRNA RIBOSYLTRANSFERASE-ISOMERASE"/>
    <property type="match status" value="1"/>
</dbReference>
<reference evidence="14" key="1">
    <citation type="journal article" date="2020" name="mSystems">
        <title>Genome- and Community-Level Interaction Insights into Carbon Utilization and Element Cycling Functions of Hydrothermarchaeota in Hydrothermal Sediment.</title>
        <authorList>
            <person name="Zhou Z."/>
            <person name="Liu Y."/>
            <person name="Xu W."/>
            <person name="Pan J."/>
            <person name="Luo Z.H."/>
            <person name="Li M."/>
        </authorList>
    </citation>
    <scope>NUCLEOTIDE SEQUENCE [LARGE SCALE GENOMIC DNA]</scope>
    <source>
        <strain evidence="14">SpSt-747</strain>
    </source>
</reference>
<dbReference type="GO" id="GO:0008616">
    <property type="term" value="P:tRNA queuosine(34) biosynthetic process"/>
    <property type="evidence" value="ECO:0007669"/>
    <property type="project" value="UniProtKB-UniRule"/>
</dbReference>
<dbReference type="Pfam" id="PF02547">
    <property type="entry name" value="Queuosine_synth"/>
    <property type="match status" value="1"/>
</dbReference>
<evidence type="ECO:0000256" key="2">
    <source>
        <dbReference type="ARBA" id="ARBA00004691"/>
    </source>
</evidence>
<dbReference type="Gene3D" id="2.40.10.240">
    <property type="entry name" value="QueA-like"/>
    <property type="match status" value="1"/>
</dbReference>
<comment type="function">
    <text evidence="13">Transfers and isomerizes the ribose moiety from AdoMet to the 7-aminomethyl group of 7-deazaguanine (preQ1-tRNA) to give epoxyqueuosine (oQ-tRNA).</text>
</comment>
<dbReference type="UniPathway" id="UPA00392"/>
<dbReference type="NCBIfam" id="NF001140">
    <property type="entry name" value="PRK00147.1"/>
    <property type="match status" value="1"/>
</dbReference>